<sequence>MMTRKRLPYFNIFFLKNITKTLLFSSRVQALTW</sequence>
<proteinExistence type="predicted"/>
<accession>A0A1I7W8P5</accession>
<evidence type="ECO:0000313" key="1">
    <source>
        <dbReference type="Proteomes" id="UP000095283"/>
    </source>
</evidence>
<evidence type="ECO:0000313" key="2">
    <source>
        <dbReference type="WBParaSite" id="Hba_01025"/>
    </source>
</evidence>
<dbReference type="Proteomes" id="UP000095283">
    <property type="component" value="Unplaced"/>
</dbReference>
<keyword evidence="1" id="KW-1185">Reference proteome</keyword>
<organism evidence="1 2">
    <name type="scientific">Heterorhabditis bacteriophora</name>
    <name type="common">Entomopathogenic nematode worm</name>
    <dbReference type="NCBI Taxonomy" id="37862"/>
    <lineage>
        <taxon>Eukaryota</taxon>
        <taxon>Metazoa</taxon>
        <taxon>Ecdysozoa</taxon>
        <taxon>Nematoda</taxon>
        <taxon>Chromadorea</taxon>
        <taxon>Rhabditida</taxon>
        <taxon>Rhabditina</taxon>
        <taxon>Rhabditomorpha</taxon>
        <taxon>Strongyloidea</taxon>
        <taxon>Heterorhabditidae</taxon>
        <taxon>Heterorhabditis</taxon>
    </lineage>
</organism>
<reference evidence="2" key="1">
    <citation type="submission" date="2016-11" db="UniProtKB">
        <authorList>
            <consortium name="WormBaseParasite"/>
        </authorList>
    </citation>
    <scope>IDENTIFICATION</scope>
</reference>
<dbReference type="AlphaFoldDB" id="A0A1I7W8P5"/>
<protein>
    <submittedName>
        <fullName evidence="2">Uncharacterized protein</fullName>
    </submittedName>
</protein>
<dbReference type="WBParaSite" id="Hba_01025">
    <property type="protein sequence ID" value="Hba_01025"/>
    <property type="gene ID" value="Hba_01025"/>
</dbReference>
<name>A0A1I7W8P5_HETBA</name>